<keyword evidence="3" id="KW-1185">Reference proteome</keyword>
<dbReference type="AlphaFoldDB" id="A0AA39PE32"/>
<name>A0AA39PE32_9AGAR</name>
<dbReference type="PANTHER" id="PTHR38049">
    <property type="entry name" value="RICIN B LECTIN DOMAIN-CONTAINING PROTEIN"/>
    <property type="match status" value="1"/>
</dbReference>
<feature type="compositionally biased region" description="Low complexity" evidence="1">
    <location>
        <begin position="34"/>
        <end position="51"/>
    </location>
</feature>
<feature type="region of interest" description="Disordered" evidence="1">
    <location>
        <begin position="34"/>
        <end position="53"/>
    </location>
</feature>
<dbReference type="Proteomes" id="UP001175227">
    <property type="component" value="Unassembled WGS sequence"/>
</dbReference>
<gene>
    <name evidence="2" type="ORF">IW261DRAFT_1396708</name>
</gene>
<accession>A0AA39PE32</accession>
<reference evidence="2" key="1">
    <citation type="submission" date="2023-06" db="EMBL/GenBank/DDBJ databases">
        <authorList>
            <consortium name="Lawrence Berkeley National Laboratory"/>
            <person name="Ahrendt S."/>
            <person name="Sahu N."/>
            <person name="Indic B."/>
            <person name="Wong-Bajracharya J."/>
            <person name="Merenyi Z."/>
            <person name="Ke H.-M."/>
            <person name="Monk M."/>
            <person name="Kocsube S."/>
            <person name="Drula E."/>
            <person name="Lipzen A."/>
            <person name="Balint B."/>
            <person name="Henrissat B."/>
            <person name="Andreopoulos B."/>
            <person name="Martin F.M."/>
            <person name="Harder C.B."/>
            <person name="Rigling D."/>
            <person name="Ford K.L."/>
            <person name="Foster G.D."/>
            <person name="Pangilinan J."/>
            <person name="Papanicolaou A."/>
            <person name="Barry K."/>
            <person name="LaButti K."/>
            <person name="Viragh M."/>
            <person name="Koriabine M."/>
            <person name="Yan M."/>
            <person name="Riley R."/>
            <person name="Champramary S."/>
            <person name="Plett K.L."/>
            <person name="Tsai I.J."/>
            <person name="Slot J."/>
            <person name="Sipos G."/>
            <person name="Plett J."/>
            <person name="Nagy L.G."/>
            <person name="Grigoriev I.V."/>
        </authorList>
    </citation>
    <scope>NUCLEOTIDE SEQUENCE</scope>
    <source>
        <strain evidence="2">ICMP 16352</strain>
    </source>
</reference>
<sequence length="219" mass="24490">MVLGAIGVATGSIAIPLTAVSSAISVASLSQGVGAQQQSSGSEETSSGADSNDPRLVKFTLRAHCSDEEDRPFKEEVEGKQVVLRNGKLYLDDPEPTRRKFEDGHEFSGFYVEYPWKTKPLGLVSTIRSNPPELNWIYVNEDTMALEYGGRSQSLLHRAGPWDWSDDEERVTFEDWEGFVALEETEFSWALYYDQDEDGLSSIRGERKVLECSLKRILS</sequence>
<evidence type="ECO:0000313" key="2">
    <source>
        <dbReference type="EMBL" id="KAK0482560.1"/>
    </source>
</evidence>
<dbReference type="EMBL" id="JAUEPR010000007">
    <property type="protein sequence ID" value="KAK0482560.1"/>
    <property type="molecule type" value="Genomic_DNA"/>
</dbReference>
<evidence type="ECO:0000313" key="3">
    <source>
        <dbReference type="Proteomes" id="UP001175227"/>
    </source>
</evidence>
<dbReference type="PANTHER" id="PTHR38049:SF1">
    <property type="entry name" value="PROTEIN KINASE DOMAIN-CONTAINING PROTEIN"/>
    <property type="match status" value="1"/>
</dbReference>
<protein>
    <submittedName>
        <fullName evidence="2">Uncharacterized protein</fullName>
    </submittedName>
</protein>
<proteinExistence type="predicted"/>
<evidence type="ECO:0000256" key="1">
    <source>
        <dbReference type="SAM" id="MobiDB-lite"/>
    </source>
</evidence>
<organism evidence="2 3">
    <name type="scientific">Armillaria novae-zelandiae</name>
    <dbReference type="NCBI Taxonomy" id="153914"/>
    <lineage>
        <taxon>Eukaryota</taxon>
        <taxon>Fungi</taxon>
        <taxon>Dikarya</taxon>
        <taxon>Basidiomycota</taxon>
        <taxon>Agaricomycotina</taxon>
        <taxon>Agaricomycetes</taxon>
        <taxon>Agaricomycetidae</taxon>
        <taxon>Agaricales</taxon>
        <taxon>Marasmiineae</taxon>
        <taxon>Physalacriaceae</taxon>
        <taxon>Armillaria</taxon>
    </lineage>
</organism>
<comment type="caution">
    <text evidence="2">The sequence shown here is derived from an EMBL/GenBank/DDBJ whole genome shotgun (WGS) entry which is preliminary data.</text>
</comment>